<evidence type="ECO:0000313" key="1">
    <source>
        <dbReference type="EMBL" id="NIX75385.1"/>
    </source>
</evidence>
<evidence type="ECO:0000313" key="2">
    <source>
        <dbReference type="Proteomes" id="UP000707352"/>
    </source>
</evidence>
<dbReference type="RefSeq" id="WP_167671272.1">
    <property type="nucleotide sequence ID" value="NZ_JAATJS010000001.1"/>
</dbReference>
<sequence length="153" mass="16802">MKTNQVTVNLDDESEMPVVNDTLVLDERGNASLDTVVDEDGDDGRSLPKNAVLNADGTVTLTLLYPRTLKVKSAGVVRDEEYAKLTFHRLNGADMRAISSSSNESRVLVSFSKSTKIKQAVMNHLFDLMDGADIQASGEVIEYFFESGRKTGR</sequence>
<dbReference type="EMBL" id="JAATJS010000001">
    <property type="protein sequence ID" value="NIX75385.1"/>
    <property type="molecule type" value="Genomic_DNA"/>
</dbReference>
<proteinExistence type="predicted"/>
<organism evidence="1 2">
    <name type="scientific">Microvirga terricola</name>
    <dbReference type="NCBI Taxonomy" id="2719797"/>
    <lineage>
        <taxon>Bacteria</taxon>
        <taxon>Pseudomonadati</taxon>
        <taxon>Pseudomonadota</taxon>
        <taxon>Alphaproteobacteria</taxon>
        <taxon>Hyphomicrobiales</taxon>
        <taxon>Methylobacteriaceae</taxon>
        <taxon>Microvirga</taxon>
    </lineage>
</organism>
<reference evidence="1 2" key="1">
    <citation type="submission" date="2020-03" db="EMBL/GenBank/DDBJ databases">
        <title>The genome sequence of Microvirga sp. c23x22.</title>
        <authorList>
            <person name="Zhang X."/>
        </authorList>
    </citation>
    <scope>NUCLEOTIDE SEQUENCE [LARGE SCALE GENOMIC DNA]</scope>
    <source>
        <strain evidence="2">c23x22</strain>
    </source>
</reference>
<dbReference type="Proteomes" id="UP000707352">
    <property type="component" value="Unassembled WGS sequence"/>
</dbReference>
<keyword evidence="2" id="KW-1185">Reference proteome</keyword>
<protein>
    <submittedName>
        <fullName evidence="1">Uncharacterized protein</fullName>
    </submittedName>
</protein>
<name>A0ABX0V6C5_9HYPH</name>
<accession>A0ABX0V6C5</accession>
<gene>
    <name evidence="1" type="ORF">HB375_02000</name>
</gene>
<comment type="caution">
    <text evidence="1">The sequence shown here is derived from an EMBL/GenBank/DDBJ whole genome shotgun (WGS) entry which is preliminary data.</text>
</comment>